<evidence type="ECO:0000313" key="3">
    <source>
        <dbReference type="EMBL" id="SED70368.1"/>
    </source>
</evidence>
<dbReference type="Proteomes" id="UP000199220">
    <property type="component" value="Unassembled WGS sequence"/>
</dbReference>
<dbReference type="EMBL" id="FNTX01000001">
    <property type="protein sequence ID" value="SED70368.1"/>
    <property type="molecule type" value="Genomic_DNA"/>
</dbReference>
<dbReference type="Gene3D" id="3.40.390.10">
    <property type="entry name" value="Collagenase (Catalytic Domain)"/>
    <property type="match status" value="1"/>
</dbReference>
<accession>A0A1H5CVD6</accession>
<name>A0A1H5CVD6_9MICO</name>
<gene>
    <name evidence="3" type="ORF">SAMN04488554_0477</name>
</gene>
<feature type="compositionally biased region" description="Acidic residues" evidence="1">
    <location>
        <begin position="96"/>
        <end position="111"/>
    </location>
</feature>
<feature type="compositionally biased region" description="Basic and acidic residues" evidence="1">
    <location>
        <begin position="114"/>
        <end position="127"/>
    </location>
</feature>
<evidence type="ECO:0000313" key="4">
    <source>
        <dbReference type="Proteomes" id="UP000199220"/>
    </source>
</evidence>
<proteinExistence type="predicted"/>
<dbReference type="SUPFAM" id="SSF55486">
    <property type="entry name" value="Metalloproteases ('zincins'), catalytic domain"/>
    <property type="match status" value="1"/>
</dbReference>
<dbReference type="GO" id="GO:0008237">
    <property type="term" value="F:metallopeptidase activity"/>
    <property type="evidence" value="ECO:0007669"/>
    <property type="project" value="InterPro"/>
</dbReference>
<protein>
    <recommendedName>
        <fullName evidence="2">DUF3152 domain-containing protein</fullName>
    </recommendedName>
</protein>
<feature type="region of interest" description="Disordered" evidence="1">
    <location>
        <begin position="33"/>
        <end position="127"/>
    </location>
</feature>
<keyword evidence="4" id="KW-1185">Reference proteome</keyword>
<dbReference type="STRING" id="648782.SAMN04488554_0477"/>
<feature type="domain" description="DUF3152" evidence="2">
    <location>
        <begin position="130"/>
        <end position="294"/>
    </location>
</feature>
<dbReference type="Pfam" id="PF11350">
    <property type="entry name" value="DUF3152"/>
    <property type="match status" value="1"/>
</dbReference>
<evidence type="ECO:0000256" key="1">
    <source>
        <dbReference type="SAM" id="MobiDB-lite"/>
    </source>
</evidence>
<dbReference type="AlphaFoldDB" id="A0A1H5CVD6"/>
<reference evidence="4" key="1">
    <citation type="submission" date="2016-10" db="EMBL/GenBank/DDBJ databases">
        <authorList>
            <person name="Varghese N."/>
            <person name="Submissions S."/>
        </authorList>
    </citation>
    <scope>NUCLEOTIDE SEQUENCE [LARGE SCALE GENOMIC DNA]</scope>
    <source>
        <strain evidence="4">DSM 21368</strain>
    </source>
</reference>
<dbReference type="InterPro" id="IPR022603">
    <property type="entry name" value="DUF3152"/>
</dbReference>
<sequence length="304" mass="32443">MDSMTSHESRRKRVRFVAPVGLLVLLLGMVSAEGPSAIPDPDDAAQTEVLRAPVTSRGSDRDPAPSDGREADPTPTAWPSMRIPDWPGEVEAGNESAEDTSAESEQPEEPELTAAERADQRAGVLDREVPRSASGQLLVVDGETAAPEGADRVIHVRVEVEDGLAVEPETFAAYVMTVLNDPRGWGHDGSVAFARTDGDPDMRVVLASPDLTDELCAPLDTGGEYSCGREGHAVLNAVRWAQSTDSFLAEAGIGTYRQYLVTHEVGHLLGYPHEDCPGAGERAPVMQQQTITLDGCTPNGWVAP</sequence>
<organism evidence="3 4">
    <name type="scientific">Ruania alba</name>
    <dbReference type="NCBI Taxonomy" id="648782"/>
    <lineage>
        <taxon>Bacteria</taxon>
        <taxon>Bacillati</taxon>
        <taxon>Actinomycetota</taxon>
        <taxon>Actinomycetes</taxon>
        <taxon>Micrococcales</taxon>
        <taxon>Ruaniaceae</taxon>
        <taxon>Ruania</taxon>
    </lineage>
</organism>
<feature type="compositionally biased region" description="Basic and acidic residues" evidence="1">
    <location>
        <begin position="58"/>
        <end position="72"/>
    </location>
</feature>
<dbReference type="InterPro" id="IPR024079">
    <property type="entry name" value="MetalloPept_cat_dom_sf"/>
</dbReference>
<evidence type="ECO:0000259" key="2">
    <source>
        <dbReference type="Pfam" id="PF11350"/>
    </source>
</evidence>